<sequence length="194" mass="21689">MSRIYGSKHINRPDAWQPSHTEIWPDGSFWHIISANLHAVQTVIRDFLGARKDPHPRHISTIRAGSSSCFGEINGPMWGGEFRETARATDGISNAERLQRRRPTLAALFPRRRRHLMLAGRGTQRPGCDSQAPYKTAFAEIPSFQGALSPPPPPPNPLPESRLSEPGDDYRKTGPMATVAEGERGPEPRDKQRR</sequence>
<accession>A0AAD7SVQ6</accession>
<dbReference type="Proteomes" id="UP001221898">
    <property type="component" value="Unassembled WGS sequence"/>
</dbReference>
<evidence type="ECO:0000256" key="1">
    <source>
        <dbReference type="SAM" id="MobiDB-lite"/>
    </source>
</evidence>
<proteinExistence type="predicted"/>
<comment type="caution">
    <text evidence="2">The sequence shown here is derived from an EMBL/GenBank/DDBJ whole genome shotgun (WGS) entry which is preliminary data.</text>
</comment>
<evidence type="ECO:0000313" key="2">
    <source>
        <dbReference type="EMBL" id="KAJ8409684.1"/>
    </source>
</evidence>
<evidence type="ECO:0000313" key="3">
    <source>
        <dbReference type="Proteomes" id="UP001221898"/>
    </source>
</evidence>
<dbReference type="EMBL" id="JAINUG010000029">
    <property type="protein sequence ID" value="KAJ8409684.1"/>
    <property type="molecule type" value="Genomic_DNA"/>
</dbReference>
<dbReference type="AlphaFoldDB" id="A0AAD7SVQ6"/>
<protein>
    <submittedName>
        <fullName evidence="2">Uncharacterized protein</fullName>
    </submittedName>
</protein>
<feature type="compositionally biased region" description="Basic and acidic residues" evidence="1">
    <location>
        <begin position="162"/>
        <end position="172"/>
    </location>
</feature>
<feature type="compositionally biased region" description="Basic and acidic residues" evidence="1">
    <location>
        <begin position="181"/>
        <end position="194"/>
    </location>
</feature>
<feature type="region of interest" description="Disordered" evidence="1">
    <location>
        <begin position="141"/>
        <end position="194"/>
    </location>
</feature>
<gene>
    <name evidence="2" type="ORF">AAFF_G00217430</name>
</gene>
<keyword evidence="3" id="KW-1185">Reference proteome</keyword>
<name>A0AAD7SVQ6_9TELE</name>
<feature type="compositionally biased region" description="Pro residues" evidence="1">
    <location>
        <begin position="149"/>
        <end position="158"/>
    </location>
</feature>
<organism evidence="2 3">
    <name type="scientific">Aldrovandia affinis</name>
    <dbReference type="NCBI Taxonomy" id="143900"/>
    <lineage>
        <taxon>Eukaryota</taxon>
        <taxon>Metazoa</taxon>
        <taxon>Chordata</taxon>
        <taxon>Craniata</taxon>
        <taxon>Vertebrata</taxon>
        <taxon>Euteleostomi</taxon>
        <taxon>Actinopterygii</taxon>
        <taxon>Neopterygii</taxon>
        <taxon>Teleostei</taxon>
        <taxon>Notacanthiformes</taxon>
        <taxon>Halosauridae</taxon>
        <taxon>Aldrovandia</taxon>
    </lineage>
</organism>
<reference evidence="2" key="1">
    <citation type="journal article" date="2023" name="Science">
        <title>Genome structures resolve the early diversification of teleost fishes.</title>
        <authorList>
            <person name="Parey E."/>
            <person name="Louis A."/>
            <person name="Montfort J."/>
            <person name="Bouchez O."/>
            <person name="Roques C."/>
            <person name="Iampietro C."/>
            <person name="Lluch J."/>
            <person name="Castinel A."/>
            <person name="Donnadieu C."/>
            <person name="Desvignes T."/>
            <person name="Floi Bucao C."/>
            <person name="Jouanno E."/>
            <person name="Wen M."/>
            <person name="Mejri S."/>
            <person name="Dirks R."/>
            <person name="Jansen H."/>
            <person name="Henkel C."/>
            <person name="Chen W.J."/>
            <person name="Zahm M."/>
            <person name="Cabau C."/>
            <person name="Klopp C."/>
            <person name="Thompson A.W."/>
            <person name="Robinson-Rechavi M."/>
            <person name="Braasch I."/>
            <person name="Lecointre G."/>
            <person name="Bobe J."/>
            <person name="Postlethwait J.H."/>
            <person name="Berthelot C."/>
            <person name="Roest Crollius H."/>
            <person name="Guiguen Y."/>
        </authorList>
    </citation>
    <scope>NUCLEOTIDE SEQUENCE</scope>
    <source>
        <strain evidence="2">NC1722</strain>
    </source>
</reference>